<name>A0A830CYC9_9LAMI</name>
<dbReference type="InterPro" id="IPR035513">
    <property type="entry name" value="Invertase/methylesterase_inhib"/>
</dbReference>
<feature type="chain" id="PRO_5032522756" evidence="2">
    <location>
        <begin position="28"/>
        <end position="149"/>
    </location>
</feature>
<proteinExistence type="predicted"/>
<accession>A0A830CYC9</accession>
<dbReference type="Pfam" id="PF04043">
    <property type="entry name" value="PMEI"/>
    <property type="match status" value="1"/>
</dbReference>
<dbReference type="PANTHER" id="PTHR31080">
    <property type="entry name" value="PECTINESTERASE INHIBITOR-LIKE"/>
    <property type="match status" value="1"/>
</dbReference>
<dbReference type="OrthoDB" id="905146at2759"/>
<evidence type="ECO:0000259" key="3">
    <source>
        <dbReference type="SMART" id="SM00856"/>
    </source>
</evidence>
<evidence type="ECO:0000256" key="2">
    <source>
        <dbReference type="SAM" id="SignalP"/>
    </source>
</evidence>
<evidence type="ECO:0000313" key="4">
    <source>
        <dbReference type="EMBL" id="GFQ02579.1"/>
    </source>
</evidence>
<gene>
    <name evidence="4" type="ORF">PHJA_002401900</name>
</gene>
<keyword evidence="1 2" id="KW-0732">Signal</keyword>
<dbReference type="GO" id="GO:0046910">
    <property type="term" value="F:pectinesterase inhibitor activity"/>
    <property type="evidence" value="ECO:0007669"/>
    <property type="project" value="InterPro"/>
</dbReference>
<keyword evidence="5" id="KW-1185">Reference proteome</keyword>
<dbReference type="Proteomes" id="UP000653305">
    <property type="component" value="Unassembled WGS sequence"/>
</dbReference>
<dbReference type="CDD" id="cd15797">
    <property type="entry name" value="PMEI"/>
    <property type="match status" value="1"/>
</dbReference>
<evidence type="ECO:0000313" key="5">
    <source>
        <dbReference type="Proteomes" id="UP000653305"/>
    </source>
</evidence>
<dbReference type="InterPro" id="IPR006501">
    <property type="entry name" value="Pectinesterase_inhib_dom"/>
</dbReference>
<dbReference type="InterPro" id="IPR034086">
    <property type="entry name" value="PMEI_plant"/>
</dbReference>
<feature type="signal peptide" evidence="2">
    <location>
        <begin position="1"/>
        <end position="27"/>
    </location>
</feature>
<dbReference type="Gene3D" id="1.20.140.40">
    <property type="entry name" value="Invertase/pectin methylesterase inhibitor family protein"/>
    <property type="match status" value="1"/>
</dbReference>
<organism evidence="4 5">
    <name type="scientific">Phtheirospermum japonicum</name>
    <dbReference type="NCBI Taxonomy" id="374723"/>
    <lineage>
        <taxon>Eukaryota</taxon>
        <taxon>Viridiplantae</taxon>
        <taxon>Streptophyta</taxon>
        <taxon>Embryophyta</taxon>
        <taxon>Tracheophyta</taxon>
        <taxon>Spermatophyta</taxon>
        <taxon>Magnoliopsida</taxon>
        <taxon>eudicotyledons</taxon>
        <taxon>Gunneridae</taxon>
        <taxon>Pentapetalae</taxon>
        <taxon>asterids</taxon>
        <taxon>lamiids</taxon>
        <taxon>Lamiales</taxon>
        <taxon>Orobanchaceae</taxon>
        <taxon>Orobanchaceae incertae sedis</taxon>
        <taxon>Phtheirospermum</taxon>
    </lineage>
</organism>
<dbReference type="NCBIfam" id="TIGR01614">
    <property type="entry name" value="PME_inhib"/>
    <property type="match status" value="1"/>
</dbReference>
<evidence type="ECO:0000256" key="1">
    <source>
        <dbReference type="ARBA" id="ARBA00022729"/>
    </source>
</evidence>
<dbReference type="AlphaFoldDB" id="A0A830CYC9"/>
<dbReference type="EMBL" id="BMAC01000756">
    <property type="protein sequence ID" value="GFQ02579.1"/>
    <property type="molecule type" value="Genomic_DNA"/>
</dbReference>
<reference evidence="4" key="1">
    <citation type="submission" date="2020-07" db="EMBL/GenBank/DDBJ databases">
        <title>Ethylene signaling mediates host invasion by parasitic plants.</title>
        <authorList>
            <person name="Yoshida S."/>
        </authorList>
    </citation>
    <scope>NUCLEOTIDE SEQUENCE</scope>
    <source>
        <strain evidence="4">Okayama</strain>
    </source>
</reference>
<dbReference type="SMART" id="SM00856">
    <property type="entry name" value="PMEI"/>
    <property type="match status" value="1"/>
</dbReference>
<protein>
    <submittedName>
        <fullName evidence="4">Pectinesterase inhibitor</fullName>
    </submittedName>
</protein>
<dbReference type="SUPFAM" id="SSF101148">
    <property type="entry name" value="Plant invertase/pectin methylesterase inhibitor"/>
    <property type="match status" value="1"/>
</dbReference>
<comment type="caution">
    <text evidence="4">The sequence shown here is derived from an EMBL/GenBank/DDBJ whole genome shotgun (WGS) entry which is preliminary data.</text>
</comment>
<sequence length="149" mass="16277">MAFSFNFVLAATIALALVLFGCNYCEADLINDVCSKATNPRLCNQALRSDTRSKGADLRGLAEIIIQKSQAAIRVAKRVAKSVQTSENKPIIDTCIETQNDANDTLNDCMKLLKQAIRKIDKDTLNIQASAAMTDVGTCDDGFQDFFYG</sequence>
<feature type="domain" description="Pectinesterase inhibitor" evidence="3">
    <location>
        <begin position="25"/>
        <end position="146"/>
    </location>
</feature>
<dbReference type="PANTHER" id="PTHR31080:SF248">
    <property type="entry name" value="PECTINESTERASE INHIBITOR-LIKE"/>
    <property type="match status" value="1"/>
</dbReference>
<dbReference type="InterPro" id="IPR051955">
    <property type="entry name" value="PME_Inhibitor"/>
</dbReference>